<dbReference type="Proteomes" id="UP000030758">
    <property type="component" value="Unassembled WGS sequence"/>
</dbReference>
<evidence type="ECO:0008006" key="2">
    <source>
        <dbReference type="Google" id="ProtNLM"/>
    </source>
</evidence>
<gene>
    <name evidence="1" type="ORF">M514_08427</name>
</gene>
<accession>A0A085MV15</accession>
<dbReference type="PANTHER" id="PTHR45913">
    <property type="entry name" value="EPM2A-INTERACTING PROTEIN 1"/>
    <property type="match status" value="1"/>
</dbReference>
<proteinExistence type="predicted"/>
<dbReference type="AlphaFoldDB" id="A0A085MV15"/>
<protein>
    <recommendedName>
        <fullName evidence="2">HAT C-terminal dimerisation domain-containing protein</fullName>
    </recommendedName>
</protein>
<organism evidence="1">
    <name type="scientific">Trichuris suis</name>
    <name type="common">pig whipworm</name>
    <dbReference type="NCBI Taxonomy" id="68888"/>
    <lineage>
        <taxon>Eukaryota</taxon>
        <taxon>Metazoa</taxon>
        <taxon>Ecdysozoa</taxon>
        <taxon>Nematoda</taxon>
        <taxon>Enoplea</taxon>
        <taxon>Dorylaimia</taxon>
        <taxon>Trichinellida</taxon>
        <taxon>Trichuridae</taxon>
        <taxon>Trichuris</taxon>
    </lineage>
</organism>
<dbReference type="EMBL" id="KL367637">
    <property type="protein sequence ID" value="KFD61061.1"/>
    <property type="molecule type" value="Genomic_DNA"/>
</dbReference>
<evidence type="ECO:0000313" key="1">
    <source>
        <dbReference type="EMBL" id="KFD61061.1"/>
    </source>
</evidence>
<feature type="non-terminal residue" evidence="1">
    <location>
        <position position="1"/>
    </location>
</feature>
<dbReference type="PANTHER" id="PTHR45913:SF19">
    <property type="entry name" value="LOW QUALITY PROTEIN: ZINC FINGER BED DOMAIN-CONTAINING PROTEIN 5-LIKE"/>
    <property type="match status" value="1"/>
</dbReference>
<name>A0A085MV15_9BILA</name>
<sequence>LPSVVSKRVNGSSLAWSFWYIAPDLLDIRKSALRTHCTHGFVSEEEVQTILSRILVLRFHPDSAKSIHGLLFELHENVLKRKHEAEQNEKASRQCAPRQEGQAAGIYQNLRNNFEKRMTLPRMVTERSKTLDKGIIASYEISQLIAKTGNCHNIGESLILPAVSTVISAMTTINAREILQSIPLSNSTVSRRTNGMAEDIEEQLVCLLRPKSFLCCSTKLFCKTTMLYLWLMCDSGMGPS</sequence>
<reference evidence="1" key="1">
    <citation type="journal article" date="2014" name="Nat. Genet.">
        <title>Genome and transcriptome of the porcine whipworm Trichuris suis.</title>
        <authorList>
            <person name="Jex A.R."/>
            <person name="Nejsum P."/>
            <person name="Schwarz E.M."/>
            <person name="Hu L."/>
            <person name="Young N.D."/>
            <person name="Hall R.S."/>
            <person name="Korhonen P.K."/>
            <person name="Liao S."/>
            <person name="Thamsborg S."/>
            <person name="Xia J."/>
            <person name="Xu P."/>
            <person name="Wang S."/>
            <person name="Scheerlinck J.P."/>
            <person name="Hofmann A."/>
            <person name="Sternberg P.W."/>
            <person name="Wang J."/>
            <person name="Gasser R.B."/>
        </authorList>
    </citation>
    <scope>NUCLEOTIDE SEQUENCE [LARGE SCALE GENOMIC DNA]</scope>
    <source>
        <strain evidence="1">DCEP-RM93F</strain>
    </source>
</reference>